<keyword evidence="3" id="KW-1185">Reference proteome</keyword>
<protein>
    <submittedName>
        <fullName evidence="2">WD40/YVTN/BNR-like repeat-containing protein</fullName>
    </submittedName>
</protein>
<gene>
    <name evidence="2" type="ORF">ACFONC_03000</name>
</gene>
<accession>A0ABV7XJF5</accession>
<dbReference type="EMBL" id="JBHRYA010000001">
    <property type="protein sequence ID" value="MFC3715117.1"/>
    <property type="molecule type" value="Genomic_DNA"/>
</dbReference>
<comment type="caution">
    <text evidence="2">The sequence shown here is derived from an EMBL/GenBank/DDBJ whole genome shotgun (WGS) entry which is preliminary data.</text>
</comment>
<evidence type="ECO:0000313" key="3">
    <source>
        <dbReference type="Proteomes" id="UP001595705"/>
    </source>
</evidence>
<sequence length="356" mass="36544">MKRCLAVLLLCCASAFASAADGVRVLPQDSGVDVRLRGISAVDGDVAWASGAKGTVLRTRDGGKHWRRIAVPGADELDFRDVEGFDAQTAVVLAIGPGEASRVYRTDDGGGHWQLVLDNRDPRAFFDCMAFEGERGWLLGDPVDGRFQIHATDDGGRSWRLLPDGPQADAGEAAFAASGTCIARADTVLAVATGGSRSAVHFLRDGAVQWQRVASGFDAGAESKGVFSLAGTAPGSFIAVGGDFRAETAPASAAKFAAGASAAVHADKGAEIVPAPSADAGFDVTPLPATPGYRSGIACNKDATRCVAVGPSGVGAWDVEGWKPASATGYDAIDINGNVGWASGDDGRIARIEIGN</sequence>
<dbReference type="RefSeq" id="WP_386742141.1">
    <property type="nucleotide sequence ID" value="NZ_JBHRYA010000001.1"/>
</dbReference>
<evidence type="ECO:0000256" key="1">
    <source>
        <dbReference type="SAM" id="SignalP"/>
    </source>
</evidence>
<dbReference type="InterPro" id="IPR015943">
    <property type="entry name" value="WD40/YVTN_repeat-like_dom_sf"/>
</dbReference>
<reference evidence="3" key="1">
    <citation type="journal article" date="2019" name="Int. J. Syst. Evol. Microbiol.">
        <title>The Global Catalogue of Microorganisms (GCM) 10K type strain sequencing project: providing services to taxonomists for standard genome sequencing and annotation.</title>
        <authorList>
            <consortium name="The Broad Institute Genomics Platform"/>
            <consortium name="The Broad Institute Genome Sequencing Center for Infectious Disease"/>
            <person name="Wu L."/>
            <person name="Ma J."/>
        </authorList>
    </citation>
    <scope>NUCLEOTIDE SEQUENCE [LARGE SCALE GENOMIC DNA]</scope>
    <source>
        <strain evidence="3">KCTC 42441</strain>
    </source>
</reference>
<feature type="signal peptide" evidence="1">
    <location>
        <begin position="1"/>
        <end position="19"/>
    </location>
</feature>
<keyword evidence="1" id="KW-0732">Signal</keyword>
<evidence type="ECO:0000313" key="2">
    <source>
        <dbReference type="EMBL" id="MFC3715117.1"/>
    </source>
</evidence>
<name>A0ABV7XJF5_9GAMM</name>
<organism evidence="2 3">
    <name type="scientific">Luteimonas soli</name>
    <dbReference type="NCBI Taxonomy" id="1648966"/>
    <lineage>
        <taxon>Bacteria</taxon>
        <taxon>Pseudomonadati</taxon>
        <taxon>Pseudomonadota</taxon>
        <taxon>Gammaproteobacteria</taxon>
        <taxon>Lysobacterales</taxon>
        <taxon>Lysobacteraceae</taxon>
        <taxon>Luteimonas</taxon>
    </lineage>
</organism>
<dbReference type="PANTHER" id="PTHR47199">
    <property type="entry name" value="PHOTOSYSTEM II STABILITY/ASSEMBLY FACTOR HCF136, CHLOROPLASTIC"/>
    <property type="match status" value="1"/>
</dbReference>
<dbReference type="Proteomes" id="UP001595705">
    <property type="component" value="Unassembled WGS sequence"/>
</dbReference>
<dbReference type="PANTHER" id="PTHR47199:SF2">
    <property type="entry name" value="PHOTOSYSTEM II STABILITY_ASSEMBLY FACTOR HCF136, CHLOROPLASTIC"/>
    <property type="match status" value="1"/>
</dbReference>
<feature type="chain" id="PRO_5046909850" evidence="1">
    <location>
        <begin position="20"/>
        <end position="356"/>
    </location>
</feature>
<proteinExistence type="predicted"/>
<dbReference type="Gene3D" id="2.130.10.10">
    <property type="entry name" value="YVTN repeat-like/Quinoprotein amine dehydrogenase"/>
    <property type="match status" value="1"/>
</dbReference>
<dbReference type="SUPFAM" id="SSF110296">
    <property type="entry name" value="Oligoxyloglucan reducing end-specific cellobiohydrolase"/>
    <property type="match status" value="1"/>
</dbReference>